<dbReference type="Pfam" id="PF02953">
    <property type="entry name" value="zf-Tim10_DDP"/>
    <property type="match status" value="1"/>
</dbReference>
<keyword evidence="5" id="KW-0862">Zinc</keyword>
<keyword evidence="8" id="KW-0496">Mitochondrion</keyword>
<name>A0A0E0PD58_ORYRU</name>
<evidence type="ECO:0000256" key="10">
    <source>
        <dbReference type="ARBA" id="ARBA00023186"/>
    </source>
</evidence>
<evidence type="ECO:0000256" key="8">
    <source>
        <dbReference type="ARBA" id="ARBA00023128"/>
    </source>
</evidence>
<accession>A0A0E0PD58</accession>
<evidence type="ECO:0000256" key="3">
    <source>
        <dbReference type="ARBA" id="ARBA00022448"/>
    </source>
</evidence>
<protein>
    <recommendedName>
        <fullName evidence="14">Tim10-like domain-containing protein</fullName>
    </recommendedName>
</protein>
<evidence type="ECO:0000256" key="5">
    <source>
        <dbReference type="ARBA" id="ARBA00022833"/>
    </source>
</evidence>
<evidence type="ECO:0000256" key="9">
    <source>
        <dbReference type="ARBA" id="ARBA00023157"/>
    </source>
</evidence>
<keyword evidence="9" id="KW-1015">Disulfide bond</keyword>
<keyword evidence="7" id="KW-0811">Translocation</keyword>
<keyword evidence="16" id="KW-1185">Reference proteome</keyword>
<feature type="compositionally biased region" description="Low complexity" evidence="13">
    <location>
        <begin position="58"/>
        <end position="69"/>
    </location>
</feature>
<dbReference type="GO" id="GO:0015031">
    <property type="term" value="P:protein transport"/>
    <property type="evidence" value="ECO:0007669"/>
    <property type="project" value="UniProtKB-KW"/>
</dbReference>
<dbReference type="Gramene" id="ORUFI04G24550.1">
    <property type="protein sequence ID" value="ORUFI04G24550.1"/>
    <property type="gene ID" value="ORUFI04G24550"/>
</dbReference>
<feature type="region of interest" description="Disordered" evidence="13">
    <location>
        <begin position="1"/>
        <end position="23"/>
    </location>
</feature>
<evidence type="ECO:0000256" key="1">
    <source>
        <dbReference type="ARBA" id="ARBA00004569"/>
    </source>
</evidence>
<keyword evidence="6" id="KW-0653">Protein transport</keyword>
<evidence type="ECO:0000256" key="6">
    <source>
        <dbReference type="ARBA" id="ARBA00022927"/>
    </source>
</evidence>
<evidence type="ECO:0000313" key="16">
    <source>
        <dbReference type="Proteomes" id="UP000008022"/>
    </source>
</evidence>
<evidence type="ECO:0000256" key="12">
    <source>
        <dbReference type="ARBA" id="ARBA00064596"/>
    </source>
</evidence>
<dbReference type="Proteomes" id="UP000008022">
    <property type="component" value="Unassembled WGS sequence"/>
</dbReference>
<dbReference type="GO" id="GO:0042719">
    <property type="term" value="C:mitochondrial intermembrane space chaperone complex"/>
    <property type="evidence" value="ECO:0007669"/>
    <property type="project" value="UniProtKB-ARBA"/>
</dbReference>
<organism evidence="15 16">
    <name type="scientific">Oryza rufipogon</name>
    <name type="common">Brownbeard rice</name>
    <name type="synonym">Asian wild rice</name>
    <dbReference type="NCBI Taxonomy" id="4529"/>
    <lineage>
        <taxon>Eukaryota</taxon>
        <taxon>Viridiplantae</taxon>
        <taxon>Streptophyta</taxon>
        <taxon>Embryophyta</taxon>
        <taxon>Tracheophyta</taxon>
        <taxon>Spermatophyta</taxon>
        <taxon>Magnoliopsida</taxon>
        <taxon>Liliopsida</taxon>
        <taxon>Poales</taxon>
        <taxon>Poaceae</taxon>
        <taxon>BOP clade</taxon>
        <taxon>Oryzoideae</taxon>
        <taxon>Oryzeae</taxon>
        <taxon>Oryzinae</taxon>
        <taxon>Oryza</taxon>
    </lineage>
</organism>
<proteinExistence type="inferred from homology"/>
<feature type="region of interest" description="Disordered" evidence="13">
    <location>
        <begin position="325"/>
        <end position="399"/>
    </location>
</feature>
<evidence type="ECO:0000256" key="2">
    <source>
        <dbReference type="ARBA" id="ARBA00006720"/>
    </source>
</evidence>
<comment type="function">
    <text evidence="11">Mitochondrial intermembrane chaperone that participates in the import and insertion of some multi-pass transmembrane proteins into the mitochondrial inner membrane. Also required for the transfer of beta-barrel precursors from the TOM complex to the sorting and assembly machinery (SAM complex) of the outer membrane. Acts as a chaperone-like protein that protects the hydrophobic precursors from aggregation and guide them through the mitochondrial intermembrane space. The TIM8-TIM13 complex mediates the import of some proteins while the predominant TIM9-TIM10 70 kDa complex mediates the import of much more proteins.</text>
</comment>
<dbReference type="AlphaFoldDB" id="A0A0E0PD58"/>
<dbReference type="HOGENOM" id="CLU_505688_0_0_1"/>
<evidence type="ECO:0000259" key="14">
    <source>
        <dbReference type="Pfam" id="PF02953"/>
    </source>
</evidence>
<dbReference type="InterPro" id="IPR004217">
    <property type="entry name" value="Tim10-like"/>
</dbReference>
<reference evidence="16" key="1">
    <citation type="submission" date="2013-06" db="EMBL/GenBank/DDBJ databases">
        <authorList>
            <person name="Zhao Q."/>
        </authorList>
    </citation>
    <scope>NUCLEOTIDE SEQUENCE</scope>
    <source>
        <strain evidence="16">cv. W1943</strain>
    </source>
</reference>
<evidence type="ECO:0000256" key="4">
    <source>
        <dbReference type="ARBA" id="ARBA00022723"/>
    </source>
</evidence>
<dbReference type="FunFam" id="1.10.287.810:FF:000001">
    <property type="entry name" value="mitochondrial import inner membrane translocase subunit TIM13"/>
    <property type="match status" value="1"/>
</dbReference>
<feature type="region of interest" description="Disordered" evidence="13">
    <location>
        <begin position="470"/>
        <end position="511"/>
    </location>
</feature>
<dbReference type="GO" id="GO:0045039">
    <property type="term" value="P:protein insertion into mitochondrial inner membrane"/>
    <property type="evidence" value="ECO:0007669"/>
    <property type="project" value="UniProtKB-ARBA"/>
</dbReference>
<comment type="similarity">
    <text evidence="2">Belongs to the small Tim family.</text>
</comment>
<feature type="compositionally biased region" description="Polar residues" evidence="13">
    <location>
        <begin position="495"/>
        <end position="511"/>
    </location>
</feature>
<dbReference type="eggNOG" id="KOG1733">
    <property type="taxonomic scope" value="Eukaryota"/>
</dbReference>
<evidence type="ECO:0000313" key="15">
    <source>
        <dbReference type="EnsemblPlants" id="ORUFI04G24550.1"/>
    </source>
</evidence>
<comment type="subunit">
    <text evidence="12">Heterohexamer; composed of 3 copies of TIM8 and 3 copies of TIM13, named soluble 70 kDa complex. Associates with the TIM22 complex, whose core is composed of TIM22.</text>
</comment>
<comment type="subcellular location">
    <subcellularLocation>
        <location evidence="1">Mitochondrion intermembrane space</location>
    </subcellularLocation>
</comment>
<feature type="compositionally biased region" description="Low complexity" evidence="13">
    <location>
        <begin position="483"/>
        <end position="494"/>
    </location>
</feature>
<dbReference type="Gene3D" id="1.10.287.810">
    <property type="entry name" value="Mitochondrial import inner membrane translocase subunit tim13 like domains"/>
    <property type="match status" value="1"/>
</dbReference>
<dbReference type="SUPFAM" id="SSF144122">
    <property type="entry name" value="Tim10-like"/>
    <property type="match status" value="1"/>
</dbReference>
<sequence>MAHATSPQDAVATSHRPPPTAPSYNSLHVLLRKKKPTSAQLCRGRVGGSRRSPEIMDSFSSPSSAGSTASTEHLMEQIKAQLAQAYAQEFLETVGNKCFAKCVTKPGTSLSGSESSCISRCVDRYIEATGIVSLCSSYLLREIFATQTQFTKVEREDLGKHKDGRVTRVLGDMEIICSRLELEKCLFEGYLNLAAAPDVVPHDLHQLLGDAEHAEPVLGAQHVHHGELEHLPHLLVRRRQLLPGEERRVDDLMKPPFPQLGRNRVERMLVPQPRQQLQRTDGEVLVHRVAGVGAEADGAGDVPLDLVAPRLVRAAQRPELDGGARWAVGRRGPAQGGDVAWPGRRTVDPTPYGRIWPPHARRDGRGSEAAHVSRHGAGAGGALRPSARRPSAVGRRPRVSVAWPGQTAAVALPEGVARTWPMVGVMRHGRSDGDGEVVRPEAAVWPFGAAVVALGCTWQFVCPEAGCKGSDGSANGASGGGSSSSLPLVSEGSLEPQTTDTTPSSSRLSFSQNWRGRRMAGWRRPGPVPRGFSDLDSFC</sequence>
<evidence type="ECO:0000256" key="11">
    <source>
        <dbReference type="ARBA" id="ARBA00058454"/>
    </source>
</evidence>
<dbReference type="EnsemblPlants" id="ORUFI04G24550.1">
    <property type="protein sequence ID" value="ORUFI04G24550.1"/>
    <property type="gene ID" value="ORUFI04G24550"/>
</dbReference>
<keyword evidence="4" id="KW-0479">Metal-binding</keyword>
<feature type="region of interest" description="Disordered" evidence="13">
    <location>
        <begin position="41"/>
        <end position="69"/>
    </location>
</feature>
<dbReference type="STRING" id="4529.A0A0E0PD58"/>
<dbReference type="GO" id="GO:0046872">
    <property type="term" value="F:metal ion binding"/>
    <property type="evidence" value="ECO:0007669"/>
    <property type="project" value="UniProtKB-KW"/>
</dbReference>
<keyword evidence="10" id="KW-0143">Chaperone</keyword>
<evidence type="ECO:0000256" key="7">
    <source>
        <dbReference type="ARBA" id="ARBA00023010"/>
    </source>
</evidence>
<dbReference type="InterPro" id="IPR035427">
    <property type="entry name" value="Tim10-like_dom_sf"/>
</dbReference>
<keyword evidence="3" id="KW-0813">Transport</keyword>
<feature type="domain" description="Tim10-like" evidence="14">
    <location>
        <begin position="77"/>
        <end position="133"/>
    </location>
</feature>
<reference evidence="15" key="2">
    <citation type="submission" date="2015-06" db="UniProtKB">
        <authorList>
            <consortium name="EnsemblPlants"/>
        </authorList>
    </citation>
    <scope>IDENTIFICATION</scope>
</reference>
<evidence type="ECO:0000256" key="13">
    <source>
        <dbReference type="SAM" id="MobiDB-lite"/>
    </source>
</evidence>